<keyword evidence="2" id="KW-0812">Transmembrane</keyword>
<feature type="region of interest" description="Disordered" evidence="1">
    <location>
        <begin position="105"/>
        <end position="124"/>
    </location>
</feature>
<dbReference type="Proteomes" id="UP000807504">
    <property type="component" value="Unassembled WGS sequence"/>
</dbReference>
<proteinExistence type="predicted"/>
<dbReference type="PANTHER" id="PTHR10974">
    <property type="entry name" value="FI08016P-RELATED"/>
    <property type="match status" value="1"/>
</dbReference>
<keyword evidence="2" id="KW-1133">Transmembrane helix</keyword>
<comment type="caution">
    <text evidence="3">The sequence shown here is derived from an EMBL/GenBank/DDBJ whole genome shotgun (WGS) entry which is preliminary data.</text>
</comment>
<feature type="region of interest" description="Disordered" evidence="1">
    <location>
        <begin position="151"/>
        <end position="230"/>
    </location>
</feature>
<evidence type="ECO:0000313" key="4">
    <source>
        <dbReference type="Proteomes" id="UP000807504"/>
    </source>
</evidence>
<reference evidence="3" key="2">
    <citation type="submission" date="2020-06" db="EMBL/GenBank/DDBJ databases">
        <authorList>
            <person name="Sheffer M."/>
        </authorList>
    </citation>
    <scope>NUCLEOTIDE SEQUENCE</scope>
</reference>
<dbReference type="EMBL" id="JABXBU010002231">
    <property type="protein sequence ID" value="KAF8764922.1"/>
    <property type="molecule type" value="Genomic_DNA"/>
</dbReference>
<accession>A0A8T0E2L6</accession>
<evidence type="ECO:0000313" key="3">
    <source>
        <dbReference type="EMBL" id="KAF8764922.1"/>
    </source>
</evidence>
<sequence length="825" mass="93878">MEKRGSISSSSPLKPDKAPAQSFSFLYIFLIVCTIVFICFYSLPLNISNSTLKPLSNELIPTTIQKSISQPLKNDEKSILNELFGEIPSTASSVLNTDISSSVSSDATETEIKTTPLTQQKTQGVAASATMHKVEDFTTIFNSLSTTNLEVTNERKDTDDSTRHSNFKNQYLDTTRETRYRSTGNKAEESTETSTSRDDSNLDSTNNPAENKKLQRKNYPSSQSVNTSTDFQPEKEFLVFSDHCKIPNIDPYHPSILKYIQESPPLECKGEQPITKTEGNMLFIDKEAVRRRHLNISEITCLYMEIGRSSASHSDNGVGLGFNHTLTNKVEIKSEFIRVVCSFINETKFYEGFHTFVHDKPEVEERCNQQNSSGYSVLIVGIDAMSRMNMHRQLKKTARYLLKDMEAVEMYGFNKVGDNTFPNLMPLLTGYDERELQYVCWNASKKNPLDKCNFAWKQFAKDGYRTFYAEDSPHMSTFNYLKAGFNYQPTDYYFRHFILVMEQILGVKKLLNTYVCVGNISETAVVLRWTEQFASHFKDRKYFSFSWINGLTHDFLNKGSAVDHLYEKLFRNLHTSGALNKTIVIVMGDHGMRWGSIRKTYIGRLEERLPMLVIALPPEFNKEHPTEAKALQLNSHRLVTPFDLHATLMNILHLDKNFTFINPDNVDEELAENYTARAKTLFQPIPEDRSCDDASIDEHWCTCENSLPVDTDDRNVKKSAGFLIDYINTLLKPVSNKCAELTLKSITDARMWTAPEEHQGHSLNDTILTIVVKVKPSGAIFEGTVRTSEPEMNLELLGTVSRLNLYGDQSACIQDAVLRKYCYCS</sequence>
<gene>
    <name evidence="3" type="ORF">HNY73_022949</name>
</gene>
<protein>
    <submittedName>
        <fullName evidence="3">Uncharacterized protein</fullName>
    </submittedName>
</protein>
<evidence type="ECO:0000256" key="2">
    <source>
        <dbReference type="SAM" id="Phobius"/>
    </source>
</evidence>
<dbReference type="AlphaFoldDB" id="A0A8T0E2L6"/>
<feature type="compositionally biased region" description="Basic and acidic residues" evidence="1">
    <location>
        <begin position="152"/>
        <end position="163"/>
    </location>
</feature>
<reference evidence="3" key="1">
    <citation type="journal article" date="2020" name="bioRxiv">
        <title>Chromosome-level reference genome of the European wasp spider Argiope bruennichi: a resource for studies on range expansion and evolutionary adaptation.</title>
        <authorList>
            <person name="Sheffer M.M."/>
            <person name="Hoppe A."/>
            <person name="Krehenwinkel H."/>
            <person name="Uhl G."/>
            <person name="Kuss A.W."/>
            <person name="Jensen L."/>
            <person name="Jensen C."/>
            <person name="Gillespie R.G."/>
            <person name="Hoff K.J."/>
            <person name="Prost S."/>
        </authorList>
    </citation>
    <scope>NUCLEOTIDE SEQUENCE</scope>
</reference>
<dbReference type="FunFam" id="3.40.720.10:FF:000017">
    <property type="entry name" value="Predicted protein"/>
    <property type="match status" value="1"/>
</dbReference>
<dbReference type="InterPro" id="IPR017850">
    <property type="entry name" value="Alkaline_phosphatase_core_sf"/>
</dbReference>
<dbReference type="Gene3D" id="3.40.720.10">
    <property type="entry name" value="Alkaline Phosphatase, subunit A"/>
    <property type="match status" value="1"/>
</dbReference>
<feature type="transmembrane region" description="Helical" evidence="2">
    <location>
        <begin position="21"/>
        <end position="43"/>
    </location>
</feature>
<name>A0A8T0E2L6_ARGBR</name>
<keyword evidence="2" id="KW-0472">Membrane</keyword>
<keyword evidence="4" id="KW-1185">Reference proteome</keyword>
<dbReference type="CDD" id="cd16021">
    <property type="entry name" value="ALP_like"/>
    <property type="match status" value="1"/>
</dbReference>
<organism evidence="3 4">
    <name type="scientific">Argiope bruennichi</name>
    <name type="common">Wasp spider</name>
    <name type="synonym">Aranea bruennichi</name>
    <dbReference type="NCBI Taxonomy" id="94029"/>
    <lineage>
        <taxon>Eukaryota</taxon>
        <taxon>Metazoa</taxon>
        <taxon>Ecdysozoa</taxon>
        <taxon>Arthropoda</taxon>
        <taxon>Chelicerata</taxon>
        <taxon>Arachnida</taxon>
        <taxon>Araneae</taxon>
        <taxon>Araneomorphae</taxon>
        <taxon>Entelegynae</taxon>
        <taxon>Araneoidea</taxon>
        <taxon>Araneidae</taxon>
        <taxon>Argiope</taxon>
    </lineage>
</organism>
<dbReference type="Pfam" id="PF02995">
    <property type="entry name" value="DUF229"/>
    <property type="match status" value="1"/>
</dbReference>
<dbReference type="GO" id="GO:0005615">
    <property type="term" value="C:extracellular space"/>
    <property type="evidence" value="ECO:0007669"/>
    <property type="project" value="TreeGrafter"/>
</dbReference>
<dbReference type="SUPFAM" id="SSF53649">
    <property type="entry name" value="Alkaline phosphatase-like"/>
    <property type="match status" value="1"/>
</dbReference>
<dbReference type="PANTHER" id="PTHR10974:SF1">
    <property type="entry name" value="FI08016P-RELATED"/>
    <property type="match status" value="1"/>
</dbReference>
<evidence type="ECO:0000256" key="1">
    <source>
        <dbReference type="SAM" id="MobiDB-lite"/>
    </source>
</evidence>
<feature type="compositionally biased region" description="Polar residues" evidence="1">
    <location>
        <begin position="218"/>
        <end position="230"/>
    </location>
</feature>
<dbReference type="InterPro" id="IPR004245">
    <property type="entry name" value="DUF229"/>
</dbReference>